<protein>
    <submittedName>
        <fullName evidence="2">Uncharacterized protein</fullName>
    </submittedName>
</protein>
<evidence type="ECO:0000313" key="3">
    <source>
        <dbReference type="Proteomes" id="UP000287033"/>
    </source>
</evidence>
<feature type="compositionally biased region" description="Polar residues" evidence="1">
    <location>
        <begin position="1"/>
        <end position="20"/>
    </location>
</feature>
<feature type="compositionally biased region" description="Pro residues" evidence="1">
    <location>
        <begin position="135"/>
        <end position="161"/>
    </location>
</feature>
<sequence length="172" mass="18221">MSPQASSKPSSTGLTVTASLSAHLLRPKPFSDRPRRPVKAPSPTSTGSRCCYRSERLRQKPTSTGLGIRTGARALLYARPKALLPGSPRRRSGAECGLAPRPKKPAPLGLASQPNPTGPPNAAGRLELGARRPQRPPAWLGPPPPAPPPPPPPAPPPPNPPEVLTWEKIRTR</sequence>
<proteinExistence type="predicted"/>
<gene>
    <name evidence="2" type="ORF">chiPu_0028460</name>
</gene>
<dbReference type="EMBL" id="BEZZ01131954">
    <property type="protein sequence ID" value="GCC44560.1"/>
    <property type="molecule type" value="Genomic_DNA"/>
</dbReference>
<accession>A0A401TPF4</accession>
<evidence type="ECO:0000256" key="1">
    <source>
        <dbReference type="SAM" id="MobiDB-lite"/>
    </source>
</evidence>
<organism evidence="2 3">
    <name type="scientific">Chiloscyllium punctatum</name>
    <name type="common">Brownbanded bambooshark</name>
    <name type="synonym">Hemiscyllium punctatum</name>
    <dbReference type="NCBI Taxonomy" id="137246"/>
    <lineage>
        <taxon>Eukaryota</taxon>
        <taxon>Metazoa</taxon>
        <taxon>Chordata</taxon>
        <taxon>Craniata</taxon>
        <taxon>Vertebrata</taxon>
        <taxon>Chondrichthyes</taxon>
        <taxon>Elasmobranchii</taxon>
        <taxon>Galeomorphii</taxon>
        <taxon>Galeoidea</taxon>
        <taxon>Orectolobiformes</taxon>
        <taxon>Hemiscylliidae</taxon>
        <taxon>Chiloscyllium</taxon>
    </lineage>
</organism>
<dbReference type="Proteomes" id="UP000287033">
    <property type="component" value="Unassembled WGS sequence"/>
</dbReference>
<evidence type="ECO:0000313" key="2">
    <source>
        <dbReference type="EMBL" id="GCC44560.1"/>
    </source>
</evidence>
<keyword evidence="3" id="KW-1185">Reference proteome</keyword>
<feature type="region of interest" description="Disordered" evidence="1">
    <location>
        <begin position="1"/>
        <end position="172"/>
    </location>
</feature>
<name>A0A401TPF4_CHIPU</name>
<reference evidence="2 3" key="1">
    <citation type="journal article" date="2018" name="Nat. Ecol. Evol.">
        <title>Shark genomes provide insights into elasmobranch evolution and the origin of vertebrates.</title>
        <authorList>
            <person name="Hara Y"/>
            <person name="Yamaguchi K"/>
            <person name="Onimaru K"/>
            <person name="Kadota M"/>
            <person name="Koyanagi M"/>
            <person name="Keeley SD"/>
            <person name="Tatsumi K"/>
            <person name="Tanaka K"/>
            <person name="Motone F"/>
            <person name="Kageyama Y"/>
            <person name="Nozu R"/>
            <person name="Adachi N"/>
            <person name="Nishimura O"/>
            <person name="Nakagawa R"/>
            <person name="Tanegashima C"/>
            <person name="Kiyatake I"/>
            <person name="Matsumoto R"/>
            <person name="Murakumo K"/>
            <person name="Nishida K"/>
            <person name="Terakita A"/>
            <person name="Kuratani S"/>
            <person name="Sato K"/>
            <person name="Hyodo S Kuraku.S."/>
        </authorList>
    </citation>
    <scope>NUCLEOTIDE SEQUENCE [LARGE SCALE GENOMIC DNA]</scope>
</reference>
<comment type="caution">
    <text evidence="2">The sequence shown here is derived from an EMBL/GenBank/DDBJ whole genome shotgun (WGS) entry which is preliminary data.</text>
</comment>
<dbReference type="AlphaFoldDB" id="A0A401TPF4"/>